<name>A0A1F6BS39_9BACT</name>
<protein>
    <recommendedName>
        <fullName evidence="6">DUF5667 domain-containing protein</fullName>
    </recommendedName>
</protein>
<feature type="compositionally biased region" description="Low complexity" evidence="2">
    <location>
        <begin position="122"/>
        <end position="133"/>
    </location>
</feature>
<dbReference type="Proteomes" id="UP000176996">
    <property type="component" value="Unassembled WGS sequence"/>
</dbReference>
<feature type="compositionally biased region" description="Low complexity" evidence="2">
    <location>
        <begin position="82"/>
        <end position="115"/>
    </location>
</feature>
<dbReference type="AlphaFoldDB" id="A0A1F6BS39"/>
<reference evidence="4 5" key="1">
    <citation type="journal article" date="2016" name="Nat. Commun.">
        <title>Thousands of microbial genomes shed light on interconnected biogeochemical processes in an aquifer system.</title>
        <authorList>
            <person name="Anantharaman K."/>
            <person name="Brown C.T."/>
            <person name="Hug L.A."/>
            <person name="Sharon I."/>
            <person name="Castelle C.J."/>
            <person name="Probst A.J."/>
            <person name="Thomas B.C."/>
            <person name="Singh A."/>
            <person name="Wilkins M.J."/>
            <person name="Karaoz U."/>
            <person name="Brodie E.L."/>
            <person name="Williams K.H."/>
            <person name="Hubbard S.S."/>
            <person name="Banfield J.F."/>
        </authorList>
    </citation>
    <scope>NUCLEOTIDE SEQUENCE [LARGE SCALE GENOMIC DNA]</scope>
</reference>
<feature type="region of interest" description="Disordered" evidence="2">
    <location>
        <begin position="27"/>
        <end position="216"/>
    </location>
</feature>
<sequence>MKKYIFTLTLAGTLIAPISIFAQDASGVLPPPPQGDFGGQQLPPPSEGSFSQPTQPQGGGEPSFGSQPPFPENQGFFPPPSGNGQFPQQGGFPPQGGQFPPRQFEEQFQNGQQGQFPGGQFQGQPQFKNQGKQPTPFFNEGNQKQQPTPFFGQQNRQGPTPFFNQGNQKQQPTPFFNQEKGSQTESRGINQGETQLQNPFGNEENEFEEEGEDPGEYVDPREIQQAQKQISDLKRQAGQLLKKTAKKTTLANETAELQNFLTELGTYAAGIKEGSREALQDFYDAELWEKINVWRAKIEMPAEISKMEKDLARLEKLIAAKTFQADGVDMGLVRSKIEEVKNAVSGAKSALSEEDAEGAREYLQVVYEGTHPGEMYGVLQQLREITKQLKRIKNAEIKQAVTEVISPAYEAISAGDFREANMALSEINKELFSLFGKLRRSRTVNTDLRKKMQSLEQKLEGRIQEIETQGTTNGQPGAFIPYQSSQSASAIESLLGSVKGFLGF</sequence>
<proteinExistence type="predicted"/>
<evidence type="ECO:0000256" key="2">
    <source>
        <dbReference type="SAM" id="MobiDB-lite"/>
    </source>
</evidence>
<feature type="signal peptide" evidence="3">
    <location>
        <begin position="1"/>
        <end position="22"/>
    </location>
</feature>
<evidence type="ECO:0000313" key="4">
    <source>
        <dbReference type="EMBL" id="OGG39769.1"/>
    </source>
</evidence>
<feature type="coiled-coil region" evidence="1">
    <location>
        <begin position="438"/>
        <end position="469"/>
    </location>
</feature>
<accession>A0A1F6BS39</accession>
<dbReference type="STRING" id="1798471.A3A21_02340"/>
<evidence type="ECO:0008006" key="6">
    <source>
        <dbReference type="Google" id="ProtNLM"/>
    </source>
</evidence>
<evidence type="ECO:0000313" key="5">
    <source>
        <dbReference type="Proteomes" id="UP000176996"/>
    </source>
</evidence>
<dbReference type="EMBL" id="MFKK01000035">
    <property type="protein sequence ID" value="OGG39769.1"/>
    <property type="molecule type" value="Genomic_DNA"/>
</dbReference>
<organism evidence="4 5">
    <name type="scientific">Candidatus Jorgensenbacteria bacterium RIFCSPLOWO2_01_FULL_45_25b</name>
    <dbReference type="NCBI Taxonomy" id="1798471"/>
    <lineage>
        <taxon>Bacteria</taxon>
        <taxon>Candidatus Joergenseniibacteriota</taxon>
    </lineage>
</organism>
<feature type="coiled-coil region" evidence="1">
    <location>
        <begin position="304"/>
        <end position="357"/>
    </location>
</feature>
<feature type="compositionally biased region" description="Acidic residues" evidence="2">
    <location>
        <begin position="203"/>
        <end position="216"/>
    </location>
</feature>
<evidence type="ECO:0000256" key="3">
    <source>
        <dbReference type="SAM" id="SignalP"/>
    </source>
</evidence>
<comment type="caution">
    <text evidence="4">The sequence shown here is derived from an EMBL/GenBank/DDBJ whole genome shotgun (WGS) entry which is preliminary data.</text>
</comment>
<keyword evidence="3" id="KW-0732">Signal</keyword>
<keyword evidence="1" id="KW-0175">Coiled coil</keyword>
<feature type="chain" id="PRO_5009523174" description="DUF5667 domain-containing protein" evidence="3">
    <location>
        <begin position="23"/>
        <end position="504"/>
    </location>
</feature>
<feature type="compositionally biased region" description="Polar residues" evidence="2">
    <location>
        <begin position="140"/>
        <end position="197"/>
    </location>
</feature>
<gene>
    <name evidence="4" type="ORF">A3A21_02340</name>
</gene>
<evidence type="ECO:0000256" key="1">
    <source>
        <dbReference type="SAM" id="Coils"/>
    </source>
</evidence>